<reference evidence="1" key="1">
    <citation type="submission" date="2022-11" db="EMBL/GenBank/DDBJ databases">
        <title>Genome Sequence of Boeremia exigua.</title>
        <authorList>
            <person name="Buettner E."/>
        </authorList>
    </citation>
    <scope>NUCLEOTIDE SEQUENCE</scope>
    <source>
        <strain evidence="1">CU02</strain>
    </source>
</reference>
<organism evidence="1 2">
    <name type="scientific">Boeremia exigua</name>
    <dbReference type="NCBI Taxonomy" id="749465"/>
    <lineage>
        <taxon>Eukaryota</taxon>
        <taxon>Fungi</taxon>
        <taxon>Dikarya</taxon>
        <taxon>Ascomycota</taxon>
        <taxon>Pezizomycotina</taxon>
        <taxon>Dothideomycetes</taxon>
        <taxon>Pleosporomycetidae</taxon>
        <taxon>Pleosporales</taxon>
        <taxon>Pleosporineae</taxon>
        <taxon>Didymellaceae</taxon>
        <taxon>Boeremia</taxon>
    </lineage>
</organism>
<evidence type="ECO:0000313" key="2">
    <source>
        <dbReference type="Proteomes" id="UP001153331"/>
    </source>
</evidence>
<dbReference type="Proteomes" id="UP001153331">
    <property type="component" value="Unassembled WGS sequence"/>
</dbReference>
<comment type="caution">
    <text evidence="1">The sequence shown here is derived from an EMBL/GenBank/DDBJ whole genome shotgun (WGS) entry which is preliminary data.</text>
</comment>
<accession>A0ACC2I8C0</accession>
<sequence>MASRPDEQSDCQADTTSDQWRKTTRSGEAAPTSASDTNEMSEHRGGKIVTPASKWVKEWSSALYANVPIKSKEIRLIELQPSDDAADIRCKLQSYALEPVAPTYVALSYRWGGKNADCFIKVNEESVCVGRNLWMFLREMRRRCFSKKIWIDALCINQKDATERSQQVQMMRQIYTSARSVCVWLGEADALIDAAMDFMTTYKSLTQQLRRARIADISKLTAKTGYYFWTKQIAKAMLSFSSNTYWTRVWIIQEFILAKEISICSGTREVDWQLFNQVIVEVDNLRKNGRPGCVPLLTRFLSSPAVKITKTRKNIGPQLRPLVDLLLDFKDQQATDPCDKIYALLGLAVEGAKISVDYHASTEDLLMQVVERACRSDLRPHAPSKRWHNVEITRLAHLLAAMLRIHCPAGRVKHHVEATEHLRG</sequence>
<gene>
    <name evidence="1" type="ORF">OPT61_g5981</name>
</gene>
<proteinExistence type="predicted"/>
<protein>
    <submittedName>
        <fullName evidence="1">Uncharacterized protein</fullName>
    </submittedName>
</protein>
<dbReference type="EMBL" id="JAPHNI010000407">
    <property type="protein sequence ID" value="KAJ8111421.1"/>
    <property type="molecule type" value="Genomic_DNA"/>
</dbReference>
<name>A0ACC2I8C0_9PLEO</name>
<evidence type="ECO:0000313" key="1">
    <source>
        <dbReference type="EMBL" id="KAJ8111421.1"/>
    </source>
</evidence>
<keyword evidence="2" id="KW-1185">Reference proteome</keyword>